<evidence type="ECO:0000313" key="1">
    <source>
        <dbReference type="EMBL" id="MCU5784548.1"/>
    </source>
</evidence>
<protein>
    <recommendedName>
        <fullName evidence="3">DUF4238 domain-containing protein</fullName>
    </recommendedName>
</protein>
<evidence type="ECO:0008006" key="3">
    <source>
        <dbReference type="Google" id="ProtNLM"/>
    </source>
</evidence>
<dbReference type="InterPro" id="IPR025332">
    <property type="entry name" value="DUF4238"/>
</dbReference>
<dbReference type="RefSeq" id="WP_262462323.1">
    <property type="nucleotide sequence ID" value="NZ_ARXS01000033.1"/>
</dbReference>
<dbReference type="EMBL" id="ARXS01000033">
    <property type="protein sequence ID" value="MCU5784548.1"/>
    <property type="molecule type" value="Genomic_DNA"/>
</dbReference>
<dbReference type="Pfam" id="PF14022">
    <property type="entry name" value="DUF4238"/>
    <property type="match status" value="1"/>
</dbReference>
<dbReference type="Proteomes" id="UP001064106">
    <property type="component" value="Unassembled WGS sequence"/>
</dbReference>
<name>A0ABT2R441_9GAMM</name>
<reference evidence="1" key="1">
    <citation type="submission" date="2012-09" db="EMBL/GenBank/DDBJ databases">
        <title>Genome Sequence of alkane-degrading Bacterium Alcanivorax balearicus MACL04.</title>
        <authorList>
            <person name="Lai Q."/>
            <person name="Shao Z."/>
        </authorList>
    </citation>
    <scope>NUCLEOTIDE SEQUENCE</scope>
    <source>
        <strain evidence="1">MACL04</strain>
    </source>
</reference>
<keyword evidence="2" id="KW-1185">Reference proteome</keyword>
<comment type="caution">
    <text evidence="1">The sequence shown here is derived from an EMBL/GenBank/DDBJ whole genome shotgun (WGS) entry which is preliminary data.</text>
</comment>
<proteinExistence type="predicted"/>
<sequence length="303" mass="35532">MTSEPKKRQQHYVWKYLLRAWSDNGAVWCRMADRCFRVNVDRVAKQRDFYRMRELTHGDIRFLIAYIEKADNECLRKLNFGWLCAFRSFTNYKQFAEKNGFENPDVARKLEEMEINLEENLHNGIEELAKPYLELAKEGDLSFLNDKASYQKFIYFLAVQYLRTARNKERTLPLLTNAFGVNFERIWGVFTHIAATNVSSSLIVDRNRYNAVLLAAPDGRQFITGDQPVINTYANPDDVYSPPDNFDMYFPMSPRLALYLTDRAEWAREDTVLVTQDRVAWFNGMMAKHSHRQLFGASKEAIE</sequence>
<accession>A0ABT2R441</accession>
<gene>
    <name evidence="1" type="ORF">MA04_03848</name>
</gene>
<organism evidence="1 2">
    <name type="scientific">Alloalcanivorax balearicus MACL04</name>
    <dbReference type="NCBI Taxonomy" id="1177182"/>
    <lineage>
        <taxon>Bacteria</taxon>
        <taxon>Pseudomonadati</taxon>
        <taxon>Pseudomonadota</taxon>
        <taxon>Gammaproteobacteria</taxon>
        <taxon>Oceanospirillales</taxon>
        <taxon>Alcanivoracaceae</taxon>
        <taxon>Alloalcanivorax</taxon>
    </lineage>
</organism>
<evidence type="ECO:0000313" key="2">
    <source>
        <dbReference type="Proteomes" id="UP001064106"/>
    </source>
</evidence>